<reference evidence="7 8" key="1">
    <citation type="journal article" date="2018" name="Genet. Mol. Biol.">
        <title>The genome sequence of Dyella jiangningensis FCAV SCS01 from a lignocellulose-decomposing microbial consortium metagenome reveals potential for biotechnological applications.</title>
        <authorList>
            <person name="Desiderato J.G."/>
            <person name="Alvarenga D.O."/>
            <person name="Constancio M.T.L."/>
            <person name="Alves L.M.C."/>
            <person name="Varani A.M."/>
        </authorList>
    </citation>
    <scope>NUCLEOTIDE SEQUENCE [LARGE SCALE GENOMIC DNA]</scope>
    <source>
        <strain evidence="7 8">FCAV SCS01</strain>
    </source>
</reference>
<feature type="region of interest" description="Disordered" evidence="5">
    <location>
        <begin position="30"/>
        <end position="68"/>
    </location>
</feature>
<dbReference type="PANTHER" id="PTHR40394:SF2">
    <property type="entry name" value="QUINOL:CYTOCHROME C OXIDOREDUCTASE MEMBRANE PROTEIN"/>
    <property type="match status" value="1"/>
</dbReference>
<dbReference type="Proteomes" id="UP000248926">
    <property type="component" value="Unassembled WGS sequence"/>
</dbReference>
<keyword evidence="2 4" id="KW-0479">Metal-binding</keyword>
<dbReference type="EMBL" id="NFZS01000002">
    <property type="protein sequence ID" value="RAO76351.1"/>
    <property type="molecule type" value="Genomic_DNA"/>
</dbReference>
<evidence type="ECO:0000259" key="6">
    <source>
        <dbReference type="PROSITE" id="PS51007"/>
    </source>
</evidence>
<evidence type="ECO:0000313" key="8">
    <source>
        <dbReference type="Proteomes" id="UP000248926"/>
    </source>
</evidence>
<protein>
    <recommendedName>
        <fullName evidence="6">Cytochrome c domain-containing protein</fullName>
    </recommendedName>
</protein>
<dbReference type="GO" id="GO:0009055">
    <property type="term" value="F:electron transfer activity"/>
    <property type="evidence" value="ECO:0007669"/>
    <property type="project" value="InterPro"/>
</dbReference>
<gene>
    <name evidence="7" type="ORF">CA260_10790</name>
</gene>
<dbReference type="PROSITE" id="PS51007">
    <property type="entry name" value="CYTC"/>
    <property type="match status" value="1"/>
</dbReference>
<name>A0A328P4V8_9GAMM</name>
<dbReference type="Pfam" id="PF13442">
    <property type="entry name" value="Cytochrome_CBB3"/>
    <property type="match status" value="1"/>
</dbReference>
<dbReference type="InterPro" id="IPR036909">
    <property type="entry name" value="Cyt_c-like_dom_sf"/>
</dbReference>
<evidence type="ECO:0000256" key="5">
    <source>
        <dbReference type="SAM" id="MobiDB-lite"/>
    </source>
</evidence>
<dbReference type="PANTHER" id="PTHR40394">
    <property type="entry name" value="LIPOPROTEIN-RELATED"/>
    <property type="match status" value="1"/>
</dbReference>
<dbReference type="GO" id="GO:0046872">
    <property type="term" value="F:metal ion binding"/>
    <property type="evidence" value="ECO:0007669"/>
    <property type="project" value="UniProtKB-KW"/>
</dbReference>
<keyword evidence="1 4" id="KW-0349">Heme</keyword>
<proteinExistence type="predicted"/>
<feature type="domain" description="Cytochrome c" evidence="6">
    <location>
        <begin position="76"/>
        <end position="161"/>
    </location>
</feature>
<evidence type="ECO:0000256" key="2">
    <source>
        <dbReference type="ARBA" id="ARBA00022723"/>
    </source>
</evidence>
<dbReference type="Gene3D" id="1.10.760.10">
    <property type="entry name" value="Cytochrome c-like domain"/>
    <property type="match status" value="1"/>
</dbReference>
<feature type="region of interest" description="Disordered" evidence="5">
    <location>
        <begin position="167"/>
        <end position="186"/>
    </location>
</feature>
<feature type="compositionally biased region" description="Basic and acidic residues" evidence="5">
    <location>
        <begin position="167"/>
        <end position="179"/>
    </location>
</feature>
<accession>A0A328P4V8</accession>
<dbReference type="GO" id="GO:0020037">
    <property type="term" value="F:heme binding"/>
    <property type="evidence" value="ECO:0007669"/>
    <property type="project" value="InterPro"/>
</dbReference>
<evidence type="ECO:0000313" key="7">
    <source>
        <dbReference type="EMBL" id="RAO76351.1"/>
    </source>
</evidence>
<evidence type="ECO:0000256" key="4">
    <source>
        <dbReference type="PROSITE-ProRule" id="PRU00433"/>
    </source>
</evidence>
<sequence length="186" mass="20252">MLLLVLSIAGCERGVHDMYDQPHYRPGDASPLFADGAATRPPAEGTVAHGGGTLAQTSSGRRGRLTPERPPAVTEALLRRGRERYGIHCAPCHGLAGDGDGIVVQRGFPSPPSYHTGRLRDATDQHLYDVITQGYGVMHPYRERIGPQDRWAIVAYVRALQGSRHMPMDKLDDHDKTMLDHAGASP</sequence>
<keyword evidence="3 4" id="KW-0408">Iron</keyword>
<dbReference type="AlphaFoldDB" id="A0A328P4V8"/>
<dbReference type="SUPFAM" id="SSF46626">
    <property type="entry name" value="Cytochrome c"/>
    <property type="match status" value="1"/>
</dbReference>
<dbReference type="OrthoDB" id="8215804at2"/>
<evidence type="ECO:0000256" key="3">
    <source>
        <dbReference type="ARBA" id="ARBA00023004"/>
    </source>
</evidence>
<comment type="caution">
    <text evidence="7">The sequence shown here is derived from an EMBL/GenBank/DDBJ whole genome shotgun (WGS) entry which is preliminary data.</text>
</comment>
<organism evidence="7 8">
    <name type="scientific">Dyella jiangningensis</name>
    <dbReference type="NCBI Taxonomy" id="1379159"/>
    <lineage>
        <taxon>Bacteria</taxon>
        <taxon>Pseudomonadati</taxon>
        <taxon>Pseudomonadota</taxon>
        <taxon>Gammaproteobacteria</taxon>
        <taxon>Lysobacterales</taxon>
        <taxon>Rhodanobacteraceae</taxon>
        <taxon>Dyella</taxon>
    </lineage>
</organism>
<evidence type="ECO:0000256" key="1">
    <source>
        <dbReference type="ARBA" id="ARBA00022617"/>
    </source>
</evidence>
<dbReference type="InterPro" id="IPR009056">
    <property type="entry name" value="Cyt_c-like_dom"/>
</dbReference>
<keyword evidence="8" id="KW-1185">Reference proteome</keyword>